<feature type="domain" description="RIN4 pathogenic type III effector avirulence factor Avr cleavage site" evidence="2">
    <location>
        <begin position="8"/>
        <end position="40"/>
    </location>
</feature>
<feature type="region of interest" description="Disordered" evidence="1">
    <location>
        <begin position="1"/>
        <end position="23"/>
    </location>
</feature>
<gene>
    <name evidence="3" type="ORF">V6N11_005962</name>
</gene>
<organism evidence="3 4">
    <name type="scientific">Hibiscus sabdariffa</name>
    <name type="common">roselle</name>
    <dbReference type="NCBI Taxonomy" id="183260"/>
    <lineage>
        <taxon>Eukaryota</taxon>
        <taxon>Viridiplantae</taxon>
        <taxon>Streptophyta</taxon>
        <taxon>Embryophyta</taxon>
        <taxon>Tracheophyta</taxon>
        <taxon>Spermatophyta</taxon>
        <taxon>Magnoliopsida</taxon>
        <taxon>eudicotyledons</taxon>
        <taxon>Gunneridae</taxon>
        <taxon>Pentapetalae</taxon>
        <taxon>rosids</taxon>
        <taxon>malvids</taxon>
        <taxon>Malvales</taxon>
        <taxon>Malvaceae</taxon>
        <taxon>Malvoideae</taxon>
        <taxon>Hibiscus</taxon>
    </lineage>
</organism>
<dbReference type="Pfam" id="PF05627">
    <property type="entry name" value="AvrRpt-cleavage"/>
    <property type="match status" value="1"/>
</dbReference>
<evidence type="ECO:0000259" key="2">
    <source>
        <dbReference type="Pfam" id="PF05627"/>
    </source>
</evidence>
<keyword evidence="4" id="KW-1185">Reference proteome</keyword>
<dbReference type="PANTHER" id="PTHR33159:SF101">
    <property type="entry name" value="OS04G0379600 PROTEIN"/>
    <property type="match status" value="1"/>
</dbReference>
<dbReference type="InterPro" id="IPR040387">
    <property type="entry name" value="RIN4/NOI4"/>
</dbReference>
<protein>
    <recommendedName>
        <fullName evidence="2">RIN4 pathogenic type III effector avirulence factor Avr cleavage site domain-containing protein</fullName>
    </recommendedName>
</protein>
<sequence>MDKHEGAAAASIPKFGEWDETDPTSAQRFTAIFEKVKKEKNDPLMLNIPKPTHSSATKRPIPSFYSKAMHASGLRRQQGPL</sequence>
<feature type="region of interest" description="Disordered" evidence="1">
    <location>
        <begin position="43"/>
        <end position="62"/>
    </location>
</feature>
<comment type="caution">
    <text evidence="3">The sequence shown here is derived from an EMBL/GenBank/DDBJ whole genome shotgun (WGS) entry which is preliminary data.</text>
</comment>
<evidence type="ECO:0000313" key="4">
    <source>
        <dbReference type="Proteomes" id="UP001396334"/>
    </source>
</evidence>
<proteinExistence type="predicted"/>
<evidence type="ECO:0000313" key="3">
    <source>
        <dbReference type="EMBL" id="KAK9014824.1"/>
    </source>
</evidence>
<dbReference type="PANTHER" id="PTHR33159">
    <property type="entry name" value="RPM1-INTERACTING PROTEIN 4 (RIN4) FAMILY PROTEIN"/>
    <property type="match status" value="1"/>
</dbReference>
<accession>A0ABR2RPZ0</accession>
<evidence type="ECO:0000256" key="1">
    <source>
        <dbReference type="SAM" id="MobiDB-lite"/>
    </source>
</evidence>
<dbReference type="Proteomes" id="UP001396334">
    <property type="component" value="Unassembled WGS sequence"/>
</dbReference>
<name>A0ABR2RPZ0_9ROSI</name>
<dbReference type="InterPro" id="IPR008700">
    <property type="entry name" value="TypeIII_avirulence_cleave"/>
</dbReference>
<reference evidence="3 4" key="1">
    <citation type="journal article" date="2024" name="G3 (Bethesda)">
        <title>Genome assembly of Hibiscus sabdariffa L. provides insights into metabolisms of medicinal natural products.</title>
        <authorList>
            <person name="Kim T."/>
        </authorList>
    </citation>
    <scope>NUCLEOTIDE SEQUENCE [LARGE SCALE GENOMIC DNA]</scope>
    <source>
        <strain evidence="3">TK-2024</strain>
        <tissue evidence="3">Old leaves</tissue>
    </source>
</reference>
<dbReference type="EMBL" id="JBBPBN010000021">
    <property type="protein sequence ID" value="KAK9014824.1"/>
    <property type="molecule type" value="Genomic_DNA"/>
</dbReference>